<feature type="compositionally biased region" description="Basic residues" evidence="1">
    <location>
        <begin position="164"/>
        <end position="179"/>
    </location>
</feature>
<dbReference type="EnsemblPlants" id="PNT71140">
    <property type="protein sequence ID" value="PNT71140"/>
    <property type="gene ID" value="BRADI_2g23641v3"/>
</dbReference>
<dbReference type="EMBL" id="CM000881">
    <property type="protein sequence ID" value="PNT71140.1"/>
    <property type="molecule type" value="Genomic_DNA"/>
</dbReference>
<dbReference type="Gramene" id="PNT71141">
    <property type="protein sequence ID" value="PNT71141"/>
    <property type="gene ID" value="BRADI_2g23641v3"/>
</dbReference>
<reference evidence="2 3" key="1">
    <citation type="journal article" date="2010" name="Nature">
        <title>Genome sequencing and analysis of the model grass Brachypodium distachyon.</title>
        <authorList>
            <consortium name="International Brachypodium Initiative"/>
        </authorList>
    </citation>
    <scope>NUCLEOTIDE SEQUENCE [LARGE SCALE GENOMIC DNA]</scope>
    <source>
        <strain evidence="2 3">Bd21</strain>
    </source>
</reference>
<reference evidence="2" key="2">
    <citation type="submission" date="2017-06" db="EMBL/GenBank/DDBJ databases">
        <title>WGS assembly of Brachypodium distachyon.</title>
        <authorList>
            <consortium name="The International Brachypodium Initiative"/>
            <person name="Lucas S."/>
            <person name="Harmon-Smith M."/>
            <person name="Lail K."/>
            <person name="Tice H."/>
            <person name="Grimwood J."/>
            <person name="Bruce D."/>
            <person name="Barry K."/>
            <person name="Shu S."/>
            <person name="Lindquist E."/>
            <person name="Wang M."/>
            <person name="Pitluck S."/>
            <person name="Vogel J.P."/>
            <person name="Garvin D.F."/>
            <person name="Mockler T.C."/>
            <person name="Schmutz J."/>
            <person name="Rokhsar D."/>
            <person name="Bevan M.W."/>
        </authorList>
    </citation>
    <scope>NUCLEOTIDE SEQUENCE</scope>
    <source>
        <strain evidence="2">Bd21</strain>
    </source>
</reference>
<dbReference type="ExpressionAtlas" id="A0A2K2DA23">
    <property type="expression patterns" value="baseline and differential"/>
</dbReference>
<feature type="region of interest" description="Disordered" evidence="1">
    <location>
        <begin position="76"/>
        <end position="192"/>
    </location>
</feature>
<feature type="compositionally biased region" description="Low complexity" evidence="1">
    <location>
        <begin position="126"/>
        <end position="144"/>
    </location>
</feature>
<reference evidence="3" key="3">
    <citation type="submission" date="2018-08" db="UniProtKB">
        <authorList>
            <consortium name="EnsemblPlants"/>
        </authorList>
    </citation>
    <scope>IDENTIFICATION</scope>
    <source>
        <strain evidence="3">cv. Bd21</strain>
    </source>
</reference>
<keyword evidence="4" id="KW-1185">Reference proteome</keyword>
<dbReference type="EMBL" id="CM000881">
    <property type="protein sequence ID" value="PNT71141.1"/>
    <property type="molecule type" value="Genomic_DNA"/>
</dbReference>
<dbReference type="EnsemblPlants" id="PNT71141">
    <property type="protein sequence ID" value="PNT71141"/>
    <property type="gene ID" value="BRADI_2g23641v3"/>
</dbReference>
<sequence>MYFLGQMDILIKKHVPTGNSKQTNWSFCLDRSQSCLKFGRETWPRPFFSMHELFFLFLSFPRTQLVLHCGPPPRPRAPPWTGSGGRIPPSPVASPRPSRHDGAPRPSAASRRGPSPTRALVAMDVAPPASSRPRTSPATTGTSPCRQLPSDHGPAPFRAPAHAPRPRANRHLPSHHGHMSPRLAPPPARQSK</sequence>
<dbReference type="Proteomes" id="UP000008810">
    <property type="component" value="Chromosome 2"/>
</dbReference>
<dbReference type="Gramene" id="PNT71140">
    <property type="protein sequence ID" value="PNT71140"/>
    <property type="gene ID" value="BRADI_2g23641v3"/>
</dbReference>
<accession>A0A2K2DA23</accession>
<name>A0A2K2DA23_BRADI</name>
<protein>
    <submittedName>
        <fullName evidence="2 3">Uncharacterized protein</fullName>
    </submittedName>
</protein>
<organism evidence="2">
    <name type="scientific">Brachypodium distachyon</name>
    <name type="common">Purple false brome</name>
    <name type="synonym">Trachynia distachya</name>
    <dbReference type="NCBI Taxonomy" id="15368"/>
    <lineage>
        <taxon>Eukaryota</taxon>
        <taxon>Viridiplantae</taxon>
        <taxon>Streptophyta</taxon>
        <taxon>Embryophyta</taxon>
        <taxon>Tracheophyta</taxon>
        <taxon>Spermatophyta</taxon>
        <taxon>Magnoliopsida</taxon>
        <taxon>Liliopsida</taxon>
        <taxon>Poales</taxon>
        <taxon>Poaceae</taxon>
        <taxon>BOP clade</taxon>
        <taxon>Pooideae</taxon>
        <taxon>Stipodae</taxon>
        <taxon>Brachypodieae</taxon>
        <taxon>Brachypodium</taxon>
    </lineage>
</organism>
<proteinExistence type="predicted"/>
<dbReference type="AlphaFoldDB" id="A0A2K2DA23"/>
<evidence type="ECO:0000313" key="3">
    <source>
        <dbReference type="EnsemblPlants" id="PNT71140"/>
    </source>
</evidence>
<evidence type="ECO:0000256" key="1">
    <source>
        <dbReference type="SAM" id="MobiDB-lite"/>
    </source>
</evidence>
<evidence type="ECO:0000313" key="4">
    <source>
        <dbReference type="Proteomes" id="UP000008810"/>
    </source>
</evidence>
<evidence type="ECO:0000313" key="2">
    <source>
        <dbReference type="EMBL" id="PNT71141.1"/>
    </source>
</evidence>
<dbReference type="InParanoid" id="A0A2K2DA23"/>
<feature type="compositionally biased region" description="Pro residues" evidence="1">
    <location>
        <begin position="183"/>
        <end position="192"/>
    </location>
</feature>
<gene>
    <name evidence="2" type="ORF">BRADI_2g23641v3</name>
</gene>